<dbReference type="InterPro" id="IPR006387">
    <property type="entry name" value="CPW_WPC_dom"/>
</dbReference>
<comment type="caution">
    <text evidence="2">The sequence shown here is derived from an EMBL/GenBank/DDBJ whole genome shotgun (WGS) entry which is preliminary data.</text>
</comment>
<dbReference type="AlphaFoldDB" id="A0AAD9PHE8"/>
<organism evidence="2 3">
    <name type="scientific">Babesia duncani</name>
    <dbReference type="NCBI Taxonomy" id="323732"/>
    <lineage>
        <taxon>Eukaryota</taxon>
        <taxon>Sar</taxon>
        <taxon>Alveolata</taxon>
        <taxon>Apicomplexa</taxon>
        <taxon>Aconoidasida</taxon>
        <taxon>Piroplasmida</taxon>
        <taxon>Babesiidae</taxon>
        <taxon>Babesia</taxon>
    </lineage>
</organism>
<protein>
    <submittedName>
        <fullName evidence="2">CPW-WPC domain</fullName>
    </submittedName>
</protein>
<evidence type="ECO:0000259" key="1">
    <source>
        <dbReference type="SMART" id="SM01099"/>
    </source>
</evidence>
<sequence length="82" mass="9715">MAFSHKCQAPWPCLNFCVRDYSSFCPKGWTRDDDFCKLDGKNETGPCGTNIKIQKNWNIYAKQELEYKCRVLWPCRQSPRVY</sequence>
<dbReference type="EMBL" id="JALLKP010000040">
    <property type="protein sequence ID" value="KAK2194823.1"/>
    <property type="molecule type" value="Genomic_DNA"/>
</dbReference>
<dbReference type="NCBIfam" id="TIGR01492">
    <property type="entry name" value="CPW_WPC"/>
    <property type="match status" value="1"/>
</dbReference>
<evidence type="ECO:0000313" key="2">
    <source>
        <dbReference type="EMBL" id="KAK2194823.1"/>
    </source>
</evidence>
<dbReference type="KEGG" id="bdw:94338008"/>
<dbReference type="Proteomes" id="UP001214638">
    <property type="component" value="Unassembled WGS sequence"/>
</dbReference>
<keyword evidence="3" id="KW-1185">Reference proteome</keyword>
<dbReference type="RefSeq" id="XP_067801666.1">
    <property type="nucleotide sequence ID" value="XM_067948721.1"/>
</dbReference>
<name>A0AAD9PHE8_9APIC</name>
<dbReference type="SMART" id="SM01099">
    <property type="entry name" value="CPW_WPC"/>
    <property type="match status" value="1"/>
</dbReference>
<dbReference type="GeneID" id="94338008"/>
<accession>A0AAD9PHE8</accession>
<gene>
    <name evidence="2" type="ORF">BdWA1_003711</name>
</gene>
<proteinExistence type="predicted"/>
<dbReference type="Pfam" id="PF09717">
    <property type="entry name" value="CPW_WPC"/>
    <property type="match status" value="1"/>
</dbReference>
<feature type="domain" description="CPW-WPC" evidence="1">
    <location>
        <begin position="17"/>
        <end position="77"/>
    </location>
</feature>
<evidence type="ECO:0000313" key="3">
    <source>
        <dbReference type="Proteomes" id="UP001214638"/>
    </source>
</evidence>
<reference evidence="2" key="1">
    <citation type="journal article" date="2023" name="Nat. Microbiol.">
        <title>Babesia duncani multi-omics identifies virulence factors and drug targets.</title>
        <authorList>
            <person name="Singh P."/>
            <person name="Lonardi S."/>
            <person name="Liang Q."/>
            <person name="Vydyam P."/>
            <person name="Khabirova E."/>
            <person name="Fang T."/>
            <person name="Gihaz S."/>
            <person name="Thekkiniath J."/>
            <person name="Munshi M."/>
            <person name="Abel S."/>
            <person name="Ciampossin L."/>
            <person name="Batugedara G."/>
            <person name="Gupta M."/>
            <person name="Lu X.M."/>
            <person name="Lenz T."/>
            <person name="Chakravarty S."/>
            <person name="Cornillot E."/>
            <person name="Hu Y."/>
            <person name="Ma W."/>
            <person name="Gonzalez L.M."/>
            <person name="Sanchez S."/>
            <person name="Estrada K."/>
            <person name="Sanchez-Flores A."/>
            <person name="Montero E."/>
            <person name="Harb O.S."/>
            <person name="Le Roch K.G."/>
            <person name="Mamoun C.B."/>
        </authorList>
    </citation>
    <scope>NUCLEOTIDE SEQUENCE</scope>
    <source>
        <strain evidence="2">WA1</strain>
    </source>
</reference>